<sequence length="427" mass="48999">MQIHVIKRGETLWKIAQLYSIPLTQLIQANKIPNPEKLVIGQSLVIPIWGIYHWVKPGENLYEISQKYDISVQELARINGITNPDEITIGMRLYIPQKKRKLIDVGAYIDPSITAGRSVKEVGKIGNNLTFLNVFSYHINSDGTLTSLNDQKIINAAYQKSIVPLMVLTNFENGTFSKEIASKLFNDKVLQDKVLHEAISIMKQKGYLGLDFDFEYLGAENREKYNQFLRKASAELKKNGYFISSALAPKMRENQVGVLYEGHDYEAHGNIVDFIFFMTYEWGWSGGPPMPVSPINKVRNVMEYAISKVPKNKIMMGIPLYGYDWTLPYVKGGKWAKSISPQQAIMLAAKYNANIQYDIVAQAPYFKYIDEQKKEHIVWFEDARSIQAKLNLVKELGIKGFFYWVMGNDFPQNWLLVQDNFVVRKRV</sequence>
<feature type="domain" description="LysM" evidence="3">
    <location>
        <begin position="2"/>
        <end position="46"/>
    </location>
</feature>
<dbReference type="GO" id="GO:0016798">
    <property type="term" value="F:hydrolase activity, acting on glycosyl bonds"/>
    <property type="evidence" value="ECO:0007669"/>
    <property type="project" value="UniProtKB-KW"/>
</dbReference>
<dbReference type="PROSITE" id="PS51910">
    <property type="entry name" value="GH18_2"/>
    <property type="match status" value="1"/>
</dbReference>
<evidence type="ECO:0000259" key="3">
    <source>
        <dbReference type="PROSITE" id="PS51782"/>
    </source>
</evidence>
<name>A0A151B7L5_9CLOT</name>
<dbReference type="InterPro" id="IPR011583">
    <property type="entry name" value="Chitinase_II/V-like_cat"/>
</dbReference>
<dbReference type="CDD" id="cd02874">
    <property type="entry name" value="GH18_CFLE_spore_hydrolase"/>
    <property type="match status" value="1"/>
</dbReference>
<dbReference type="InterPro" id="IPR018392">
    <property type="entry name" value="LysM"/>
</dbReference>
<evidence type="ECO:0000313" key="6">
    <source>
        <dbReference type="Proteomes" id="UP000075531"/>
    </source>
</evidence>
<comment type="caution">
    <text evidence="5">The sequence shown here is derived from an EMBL/GenBank/DDBJ whole genome shotgun (WGS) entry which is preliminary data.</text>
</comment>
<dbReference type="InterPro" id="IPR036779">
    <property type="entry name" value="LysM_dom_sf"/>
</dbReference>
<dbReference type="Pfam" id="PF00704">
    <property type="entry name" value="Glyco_hydro_18"/>
    <property type="match status" value="1"/>
</dbReference>
<dbReference type="EMBL" id="LTBA01000001">
    <property type="protein sequence ID" value="KYH35928.1"/>
    <property type="molecule type" value="Genomic_DNA"/>
</dbReference>
<dbReference type="PANTHER" id="PTHR46066">
    <property type="entry name" value="CHITINASE DOMAIN-CONTAINING PROTEIN 1 FAMILY MEMBER"/>
    <property type="match status" value="1"/>
</dbReference>
<dbReference type="GO" id="GO:0070492">
    <property type="term" value="F:oligosaccharide binding"/>
    <property type="evidence" value="ECO:0007669"/>
    <property type="project" value="TreeGrafter"/>
</dbReference>
<dbReference type="Gene3D" id="3.10.350.10">
    <property type="entry name" value="LysM domain"/>
    <property type="match status" value="2"/>
</dbReference>
<dbReference type="InterPro" id="IPR001223">
    <property type="entry name" value="Glyco_hydro18_cat"/>
</dbReference>
<reference evidence="5 6" key="1">
    <citation type="submission" date="2016-02" db="EMBL/GenBank/DDBJ databases">
        <title>Genome sequence of Clostridium tepidiprofundi DSM 19306.</title>
        <authorList>
            <person name="Poehlein A."/>
            <person name="Daniel R."/>
        </authorList>
    </citation>
    <scope>NUCLEOTIDE SEQUENCE [LARGE SCALE GENOMIC DNA]</scope>
    <source>
        <strain evidence="5 6">DSM 19306</strain>
    </source>
</reference>
<dbReference type="GO" id="GO:0008061">
    <property type="term" value="F:chitin binding"/>
    <property type="evidence" value="ECO:0007669"/>
    <property type="project" value="InterPro"/>
</dbReference>
<protein>
    <submittedName>
        <fullName evidence="5">Spore germination protein YaaH</fullName>
    </submittedName>
</protein>
<dbReference type="Pfam" id="PF01476">
    <property type="entry name" value="LysM"/>
    <property type="match status" value="2"/>
</dbReference>
<dbReference type="SMART" id="SM00636">
    <property type="entry name" value="Glyco_18"/>
    <property type="match status" value="1"/>
</dbReference>
<dbReference type="RefSeq" id="WP_066821897.1">
    <property type="nucleotide sequence ID" value="NZ_LTBA01000001.1"/>
</dbReference>
<dbReference type="PROSITE" id="PS51782">
    <property type="entry name" value="LYSM"/>
    <property type="match status" value="2"/>
</dbReference>
<dbReference type="PATRIC" id="fig|1121338.3.peg.325"/>
<dbReference type="GO" id="GO:0012505">
    <property type="term" value="C:endomembrane system"/>
    <property type="evidence" value="ECO:0007669"/>
    <property type="project" value="TreeGrafter"/>
</dbReference>
<dbReference type="PANTHER" id="PTHR46066:SF2">
    <property type="entry name" value="CHITINASE DOMAIN-CONTAINING PROTEIN 1"/>
    <property type="match status" value="1"/>
</dbReference>
<dbReference type="Gene3D" id="3.10.50.10">
    <property type="match status" value="1"/>
</dbReference>
<dbReference type="SUPFAM" id="SSF54106">
    <property type="entry name" value="LysM domain"/>
    <property type="match status" value="2"/>
</dbReference>
<accession>A0A151B7L5</accession>
<feature type="domain" description="LysM" evidence="3">
    <location>
        <begin position="51"/>
        <end position="95"/>
    </location>
</feature>
<keyword evidence="2" id="KW-0326">Glycosidase</keyword>
<keyword evidence="1" id="KW-0378">Hydrolase</keyword>
<dbReference type="AlphaFoldDB" id="A0A151B7L5"/>
<dbReference type="InterPro" id="IPR041704">
    <property type="entry name" value="CFLE_GH18"/>
</dbReference>
<proteinExistence type="predicted"/>
<feature type="domain" description="GH18" evidence="4">
    <location>
        <begin position="103"/>
        <end position="427"/>
    </location>
</feature>
<evidence type="ECO:0000259" key="4">
    <source>
        <dbReference type="PROSITE" id="PS51910"/>
    </source>
</evidence>
<dbReference type="GO" id="GO:0005975">
    <property type="term" value="P:carbohydrate metabolic process"/>
    <property type="evidence" value="ECO:0007669"/>
    <property type="project" value="InterPro"/>
</dbReference>
<evidence type="ECO:0000256" key="1">
    <source>
        <dbReference type="ARBA" id="ARBA00022801"/>
    </source>
</evidence>
<organism evidence="5 6">
    <name type="scientific">Clostridium tepidiprofundi DSM 19306</name>
    <dbReference type="NCBI Taxonomy" id="1121338"/>
    <lineage>
        <taxon>Bacteria</taxon>
        <taxon>Bacillati</taxon>
        <taxon>Bacillota</taxon>
        <taxon>Clostridia</taxon>
        <taxon>Eubacteriales</taxon>
        <taxon>Clostridiaceae</taxon>
        <taxon>Clostridium</taxon>
    </lineage>
</organism>
<evidence type="ECO:0000256" key="2">
    <source>
        <dbReference type="ARBA" id="ARBA00023295"/>
    </source>
</evidence>
<keyword evidence="6" id="KW-1185">Reference proteome</keyword>
<dbReference type="Proteomes" id="UP000075531">
    <property type="component" value="Unassembled WGS sequence"/>
</dbReference>
<dbReference type="Gene3D" id="3.20.20.80">
    <property type="entry name" value="Glycosidases"/>
    <property type="match status" value="1"/>
</dbReference>
<dbReference type="OrthoDB" id="9769314at2"/>
<dbReference type="SMART" id="SM00257">
    <property type="entry name" value="LysM"/>
    <property type="match status" value="2"/>
</dbReference>
<evidence type="ECO:0000313" key="5">
    <source>
        <dbReference type="EMBL" id="KYH35928.1"/>
    </source>
</evidence>
<dbReference type="InterPro" id="IPR017853">
    <property type="entry name" value="GH"/>
</dbReference>
<dbReference type="CDD" id="cd00118">
    <property type="entry name" value="LysM"/>
    <property type="match status" value="2"/>
</dbReference>
<dbReference type="SUPFAM" id="SSF51445">
    <property type="entry name" value="(Trans)glycosidases"/>
    <property type="match status" value="1"/>
</dbReference>
<dbReference type="STRING" id="1121338.CLTEP_03210"/>
<dbReference type="InterPro" id="IPR029070">
    <property type="entry name" value="Chitinase_insertion_sf"/>
</dbReference>
<gene>
    <name evidence="5" type="primary">yaaH</name>
    <name evidence="5" type="ORF">CLTEP_03210</name>
</gene>